<dbReference type="Pfam" id="PF00466">
    <property type="entry name" value="Ribosomal_L10"/>
    <property type="match status" value="1"/>
</dbReference>
<name>A0A4Y8PHR3_9BACT</name>
<dbReference type="InterPro" id="IPR047865">
    <property type="entry name" value="Ribosomal_uL10_bac_type"/>
</dbReference>
<dbReference type="CDD" id="cd05797">
    <property type="entry name" value="Ribosomal_L10"/>
    <property type="match status" value="1"/>
</dbReference>
<accession>A0A4Y8PHR3</accession>
<organism evidence="7 8">
    <name type="scientific">Methylacidiphilum caldifontis</name>
    <dbReference type="NCBI Taxonomy" id="2795386"/>
    <lineage>
        <taxon>Bacteria</taxon>
        <taxon>Pseudomonadati</taxon>
        <taxon>Verrucomicrobiota</taxon>
        <taxon>Methylacidiphilae</taxon>
        <taxon>Methylacidiphilales</taxon>
        <taxon>Methylacidiphilaceae</taxon>
        <taxon>Methylacidiphilum (ex Ratnadevi et al. 2023)</taxon>
    </lineage>
</organism>
<dbReference type="PANTHER" id="PTHR11560">
    <property type="entry name" value="39S RIBOSOMAL PROTEIN L10, MITOCHONDRIAL"/>
    <property type="match status" value="1"/>
</dbReference>
<evidence type="ECO:0000313" key="7">
    <source>
        <dbReference type="EMBL" id="TFE72934.1"/>
    </source>
</evidence>
<evidence type="ECO:0000256" key="2">
    <source>
        <dbReference type="ARBA" id="ARBA00008889"/>
    </source>
</evidence>
<dbReference type="RefSeq" id="WP_134438993.1">
    <property type="nucleotide sequence ID" value="NZ_LXQC01000013.1"/>
</dbReference>
<dbReference type="GO" id="GO:1990904">
    <property type="term" value="C:ribonucleoprotein complex"/>
    <property type="evidence" value="ECO:0007669"/>
    <property type="project" value="UniProtKB-KW"/>
</dbReference>
<dbReference type="Gene3D" id="6.10.250.290">
    <property type="match status" value="1"/>
</dbReference>
<proteinExistence type="inferred from homology"/>
<dbReference type="Gene3D" id="3.30.70.1730">
    <property type="match status" value="1"/>
</dbReference>
<dbReference type="InterPro" id="IPR001790">
    <property type="entry name" value="Ribosomal_uL10"/>
</dbReference>
<evidence type="ECO:0000256" key="6">
    <source>
        <dbReference type="ARBA" id="ARBA00035502"/>
    </source>
</evidence>
<reference evidence="7 8" key="1">
    <citation type="submission" date="2016-05" db="EMBL/GenBank/DDBJ databases">
        <title>Diversity and Homogeneity among Thermoacidophilic Verrucomicrobia Methanotrophs Linked with Geographical Origin.</title>
        <authorList>
            <person name="Erikstad H.-A."/>
            <person name="Smestad N.B."/>
            <person name="Ceballos R.M."/>
            <person name="Birkeland N.-K."/>
        </authorList>
    </citation>
    <scope>NUCLEOTIDE SEQUENCE [LARGE SCALE GENOMIC DNA]</scope>
    <source>
        <strain evidence="7 8">Phi</strain>
    </source>
</reference>
<comment type="caution">
    <text evidence="7">The sequence shown here is derived from an EMBL/GenBank/DDBJ whole genome shotgun (WGS) entry which is preliminary data.</text>
</comment>
<evidence type="ECO:0000256" key="5">
    <source>
        <dbReference type="ARBA" id="ARBA00035202"/>
    </source>
</evidence>
<comment type="function">
    <text evidence="1">Forms part of the ribosomal stalk, playing a central role in the interaction of the ribosome with GTP-bound translation factors.</text>
</comment>
<sequence>MRTEKIILKNYVLDVVKPSHFIIFIDFTGLKVSAFSELRKRLKTVNCRCLVAKNTLIRIALSEIKPKELLTEDLFKGPTALLTSEGQDVAAVAKILKNFIAEFQLPKIKSAIVEKSLFNETDFLKLADLSSLEVLRSQILSALQSTGTRLVRLINEPASALARIVEKYSKKQS</sequence>
<keyword evidence="8" id="KW-1185">Reference proteome</keyword>
<dbReference type="Proteomes" id="UP000297713">
    <property type="component" value="Unassembled WGS sequence"/>
</dbReference>
<dbReference type="NCBIfam" id="NF000955">
    <property type="entry name" value="PRK00099.1-1"/>
    <property type="match status" value="1"/>
</dbReference>
<gene>
    <name evidence="7" type="ORF">A7Q10_03475</name>
</gene>
<dbReference type="GO" id="GO:0005840">
    <property type="term" value="C:ribosome"/>
    <property type="evidence" value="ECO:0007669"/>
    <property type="project" value="UniProtKB-KW"/>
</dbReference>
<evidence type="ECO:0000313" key="8">
    <source>
        <dbReference type="Proteomes" id="UP000297713"/>
    </source>
</evidence>
<dbReference type="SUPFAM" id="SSF160369">
    <property type="entry name" value="Ribosomal protein L10-like"/>
    <property type="match status" value="1"/>
</dbReference>
<protein>
    <recommendedName>
        <fullName evidence="5">Large ribosomal subunit protein uL10</fullName>
    </recommendedName>
    <alternativeName>
        <fullName evidence="6">50S ribosomal protein L10</fullName>
    </alternativeName>
</protein>
<evidence type="ECO:0000256" key="4">
    <source>
        <dbReference type="ARBA" id="ARBA00023274"/>
    </source>
</evidence>
<keyword evidence="4" id="KW-0687">Ribonucleoprotein</keyword>
<keyword evidence="3 7" id="KW-0689">Ribosomal protein</keyword>
<comment type="similarity">
    <text evidence="2">Belongs to the universal ribosomal protein uL10 family.</text>
</comment>
<evidence type="ECO:0000256" key="3">
    <source>
        <dbReference type="ARBA" id="ARBA00022980"/>
    </source>
</evidence>
<dbReference type="EMBL" id="LXQC01000013">
    <property type="protein sequence ID" value="TFE72934.1"/>
    <property type="molecule type" value="Genomic_DNA"/>
</dbReference>
<dbReference type="InterPro" id="IPR043141">
    <property type="entry name" value="Ribosomal_uL10-like_sf"/>
</dbReference>
<dbReference type="AlphaFoldDB" id="A0A4Y8PHR3"/>
<evidence type="ECO:0000256" key="1">
    <source>
        <dbReference type="ARBA" id="ARBA00002633"/>
    </source>
</evidence>
<dbReference type="OrthoDB" id="9808307at2"/>